<feature type="transmembrane region" description="Helical" evidence="1">
    <location>
        <begin position="20"/>
        <end position="39"/>
    </location>
</feature>
<feature type="transmembrane region" description="Helical" evidence="1">
    <location>
        <begin position="51"/>
        <end position="71"/>
    </location>
</feature>
<dbReference type="GO" id="GO:0008028">
    <property type="term" value="F:monocarboxylic acid transmembrane transporter activity"/>
    <property type="evidence" value="ECO:0007669"/>
    <property type="project" value="TreeGrafter"/>
</dbReference>
<sequence>MYLPAIVSVGLYFEKKRTFAMGIAVCGSGVATSVFSHIMDGIVNIHKWLGYRNALVLEAGLIFLSILAGLLM</sequence>
<feature type="non-terminal residue" evidence="2">
    <location>
        <position position="72"/>
    </location>
</feature>
<reference evidence="2" key="1">
    <citation type="submission" date="2021-02" db="EMBL/GenBank/DDBJ databases">
        <authorList>
            <person name="Nowell W R."/>
        </authorList>
    </citation>
    <scope>NUCLEOTIDE SEQUENCE</scope>
</reference>
<keyword evidence="1" id="KW-0812">Transmembrane</keyword>
<protein>
    <submittedName>
        <fullName evidence="2">Uncharacterized protein</fullName>
    </submittedName>
</protein>
<name>A0A8S3JTA2_9BILA</name>
<dbReference type="PANTHER" id="PTHR11360">
    <property type="entry name" value="MONOCARBOXYLATE TRANSPORTER"/>
    <property type="match status" value="1"/>
</dbReference>
<dbReference type="AlphaFoldDB" id="A0A8S3JTA2"/>
<dbReference type="PANTHER" id="PTHR11360:SF284">
    <property type="entry name" value="EG:103B4.3 PROTEIN-RELATED"/>
    <property type="match status" value="1"/>
</dbReference>
<evidence type="ECO:0000256" key="1">
    <source>
        <dbReference type="SAM" id="Phobius"/>
    </source>
</evidence>
<dbReference type="SUPFAM" id="SSF103473">
    <property type="entry name" value="MFS general substrate transporter"/>
    <property type="match status" value="1"/>
</dbReference>
<keyword evidence="1" id="KW-0472">Membrane</keyword>
<dbReference type="EMBL" id="CAJOBJ010364141">
    <property type="protein sequence ID" value="CAF5219984.1"/>
    <property type="molecule type" value="Genomic_DNA"/>
</dbReference>
<evidence type="ECO:0000313" key="3">
    <source>
        <dbReference type="Proteomes" id="UP000681720"/>
    </source>
</evidence>
<keyword evidence="1" id="KW-1133">Transmembrane helix</keyword>
<gene>
    <name evidence="2" type="ORF">GIL414_LOCUS83777</name>
</gene>
<proteinExistence type="predicted"/>
<dbReference type="InterPro" id="IPR050327">
    <property type="entry name" value="Proton-linked_MCT"/>
</dbReference>
<comment type="caution">
    <text evidence="2">The sequence shown here is derived from an EMBL/GenBank/DDBJ whole genome shotgun (WGS) entry which is preliminary data.</text>
</comment>
<accession>A0A8S3JTA2</accession>
<organism evidence="2 3">
    <name type="scientific">Rotaria magnacalcarata</name>
    <dbReference type="NCBI Taxonomy" id="392030"/>
    <lineage>
        <taxon>Eukaryota</taxon>
        <taxon>Metazoa</taxon>
        <taxon>Spiralia</taxon>
        <taxon>Gnathifera</taxon>
        <taxon>Rotifera</taxon>
        <taxon>Eurotatoria</taxon>
        <taxon>Bdelloidea</taxon>
        <taxon>Philodinida</taxon>
        <taxon>Philodinidae</taxon>
        <taxon>Rotaria</taxon>
    </lineage>
</organism>
<evidence type="ECO:0000313" key="2">
    <source>
        <dbReference type="EMBL" id="CAF5219984.1"/>
    </source>
</evidence>
<dbReference type="Proteomes" id="UP000681720">
    <property type="component" value="Unassembled WGS sequence"/>
</dbReference>
<dbReference type="InterPro" id="IPR036259">
    <property type="entry name" value="MFS_trans_sf"/>
</dbReference>